<organism evidence="2">
    <name type="scientific">Mesocestoides corti</name>
    <name type="common">Flatworm</name>
    <dbReference type="NCBI Taxonomy" id="53468"/>
    <lineage>
        <taxon>Eukaryota</taxon>
        <taxon>Metazoa</taxon>
        <taxon>Spiralia</taxon>
        <taxon>Lophotrochozoa</taxon>
        <taxon>Platyhelminthes</taxon>
        <taxon>Cestoda</taxon>
        <taxon>Eucestoda</taxon>
        <taxon>Cyclophyllidea</taxon>
        <taxon>Mesocestoididae</taxon>
        <taxon>Mesocestoides</taxon>
    </lineage>
</organism>
<feature type="compositionally biased region" description="Polar residues" evidence="1">
    <location>
        <begin position="284"/>
        <end position="298"/>
    </location>
</feature>
<accession>A0A5K3EQY2</accession>
<dbReference type="AlphaFoldDB" id="A0A5K3EQY2"/>
<sequence length="339" mass="38050">MSSLSGDRGESRKPSRRRRGRGFCIFHPDAVTAKTISRLSKGVARLSANDDTTNAPDAPEVAIKTFIICYLSQALNKVKRHKSVGPKLATLLLSSQAIHLLPSACIHKESSDSSMLSLTPPRSQPTASSSPIVSSSDDLQTISIISMRRRRWRKRRKGCWSKRRGANSVGDTEHNWSNWRTPVPLLADLSDSHIGSHRVHRRGVEFFDSDEDSSEEGPLKKARVTENVFESIWRHRCNCVGRPRRTASSSPKRFNLLSTQMHHEKMATDCSRKQRKPMRFRKSLLTTRSTPMTAPQDETISDGDHSSERPSSNLVAHVIGNFEDDEGDDERSDATPERK</sequence>
<dbReference type="WBParaSite" id="MCU_002030-RC">
    <property type="protein sequence ID" value="MCU_002030-RC"/>
    <property type="gene ID" value="MCU_002030"/>
</dbReference>
<feature type="compositionally biased region" description="Basic and acidic residues" evidence="1">
    <location>
        <begin position="262"/>
        <end position="272"/>
    </location>
</feature>
<evidence type="ECO:0000313" key="2">
    <source>
        <dbReference type="WBParaSite" id="MCU_002030-RC"/>
    </source>
</evidence>
<feature type="compositionally biased region" description="Polar residues" evidence="1">
    <location>
        <begin position="112"/>
        <end position="121"/>
    </location>
</feature>
<feature type="compositionally biased region" description="Low complexity" evidence="1">
    <location>
        <begin position="124"/>
        <end position="135"/>
    </location>
</feature>
<proteinExistence type="predicted"/>
<reference evidence="2" key="1">
    <citation type="submission" date="2019-11" db="UniProtKB">
        <authorList>
            <consortium name="WormBaseParasite"/>
        </authorList>
    </citation>
    <scope>IDENTIFICATION</scope>
</reference>
<feature type="compositionally biased region" description="Acidic residues" evidence="1">
    <location>
        <begin position="322"/>
        <end position="331"/>
    </location>
</feature>
<evidence type="ECO:0000256" key="1">
    <source>
        <dbReference type="SAM" id="MobiDB-lite"/>
    </source>
</evidence>
<feature type="region of interest" description="Disordered" evidence="1">
    <location>
        <begin position="112"/>
        <end position="135"/>
    </location>
</feature>
<feature type="region of interest" description="Disordered" evidence="1">
    <location>
        <begin position="262"/>
        <end position="339"/>
    </location>
</feature>
<protein>
    <submittedName>
        <fullName evidence="2">Ovate family protein</fullName>
    </submittedName>
</protein>
<feature type="compositionally biased region" description="Basic residues" evidence="1">
    <location>
        <begin position="273"/>
        <end position="282"/>
    </location>
</feature>
<name>A0A5K3EQY2_MESCO</name>